<dbReference type="Proteomes" id="UP001190700">
    <property type="component" value="Unassembled WGS sequence"/>
</dbReference>
<name>A0AAE0GDJ3_9CHLO</name>
<dbReference type="Pfam" id="PF01762">
    <property type="entry name" value="Galactosyl_T"/>
    <property type="match status" value="1"/>
</dbReference>
<comment type="caution">
    <text evidence="12">The sequence shown here is derived from an EMBL/GenBank/DDBJ whole genome shotgun (WGS) entry which is preliminary data.</text>
</comment>
<dbReference type="PANTHER" id="PTHR11214">
    <property type="entry name" value="BETA-1,3-N-ACETYLGLUCOSAMINYLTRANSFERASE"/>
    <property type="match status" value="1"/>
</dbReference>
<keyword evidence="5" id="KW-0808">Transferase</keyword>
<organism evidence="12 13">
    <name type="scientific">Cymbomonas tetramitiformis</name>
    <dbReference type="NCBI Taxonomy" id="36881"/>
    <lineage>
        <taxon>Eukaryota</taxon>
        <taxon>Viridiplantae</taxon>
        <taxon>Chlorophyta</taxon>
        <taxon>Pyramimonadophyceae</taxon>
        <taxon>Pyramimonadales</taxon>
        <taxon>Pyramimonadaceae</taxon>
        <taxon>Cymbomonas</taxon>
    </lineage>
</organism>
<comment type="similarity">
    <text evidence="3">Belongs to the glycosyltransferase 31 family.</text>
</comment>
<dbReference type="InterPro" id="IPR002659">
    <property type="entry name" value="Glyco_trans_31"/>
</dbReference>
<evidence type="ECO:0000256" key="4">
    <source>
        <dbReference type="ARBA" id="ARBA00022676"/>
    </source>
</evidence>
<evidence type="ECO:0000256" key="5">
    <source>
        <dbReference type="ARBA" id="ARBA00022679"/>
    </source>
</evidence>
<evidence type="ECO:0000256" key="11">
    <source>
        <dbReference type="SAM" id="MobiDB-lite"/>
    </source>
</evidence>
<dbReference type="PANTHER" id="PTHR11214:SF85">
    <property type="entry name" value="BETA-1,3-GALACTOSYLTRANSFERASE 12-RELATED"/>
    <property type="match status" value="1"/>
</dbReference>
<keyword evidence="8" id="KW-1133">Transmembrane helix</keyword>
<feature type="region of interest" description="Disordered" evidence="11">
    <location>
        <begin position="469"/>
        <end position="507"/>
    </location>
</feature>
<evidence type="ECO:0000256" key="7">
    <source>
        <dbReference type="ARBA" id="ARBA00022968"/>
    </source>
</evidence>
<keyword evidence="10" id="KW-0472">Membrane</keyword>
<comment type="subcellular location">
    <subcellularLocation>
        <location evidence="1">Golgi apparatus membrane</location>
        <topology evidence="1">Single-pass type II membrane protein</topology>
    </subcellularLocation>
</comment>
<reference evidence="12 13" key="1">
    <citation type="journal article" date="2015" name="Genome Biol. Evol.">
        <title>Comparative Genomics of a Bacterivorous Green Alga Reveals Evolutionary Causalities and Consequences of Phago-Mixotrophic Mode of Nutrition.</title>
        <authorList>
            <person name="Burns J.A."/>
            <person name="Paasch A."/>
            <person name="Narechania A."/>
            <person name="Kim E."/>
        </authorList>
    </citation>
    <scope>NUCLEOTIDE SEQUENCE [LARGE SCALE GENOMIC DNA]</scope>
    <source>
        <strain evidence="12 13">PLY_AMNH</strain>
    </source>
</reference>
<dbReference type="EMBL" id="LGRX02006754">
    <property type="protein sequence ID" value="KAK3276131.1"/>
    <property type="molecule type" value="Genomic_DNA"/>
</dbReference>
<evidence type="ECO:0000256" key="3">
    <source>
        <dbReference type="ARBA" id="ARBA00008661"/>
    </source>
</evidence>
<evidence type="ECO:0000313" key="13">
    <source>
        <dbReference type="Proteomes" id="UP001190700"/>
    </source>
</evidence>
<proteinExistence type="inferred from homology"/>
<gene>
    <name evidence="12" type="ORF">CYMTET_15776</name>
</gene>
<feature type="compositionally biased region" description="Polar residues" evidence="11">
    <location>
        <begin position="329"/>
        <end position="344"/>
    </location>
</feature>
<protein>
    <submittedName>
        <fullName evidence="12">Uncharacterized protein</fullName>
    </submittedName>
</protein>
<evidence type="ECO:0000256" key="2">
    <source>
        <dbReference type="ARBA" id="ARBA00004922"/>
    </source>
</evidence>
<dbReference type="Gene3D" id="3.90.550.50">
    <property type="match status" value="1"/>
</dbReference>
<feature type="region of interest" description="Disordered" evidence="11">
    <location>
        <begin position="319"/>
        <end position="346"/>
    </location>
</feature>
<sequence>MMREYPLFLLFSLIAAIFVAGRLWQTSFELHLARSELQFLKKEMGMVVDRRSSLPMLEGSAVSEDSTPIVTSRGGGIDNTPALHGHVDGIEHGQISGWACEEQSNSPPVDVIIYIDDHFLASVESRQPHGDGLLQHTCQVTPSAAGTVNAGFTFRLPPLPPGRHVARLFARDAARRVKMELSNSPIKFQEKLKTLNMLNELKSKDQVIKEKEARIATLTAKLDAMEPVQSKAPSPHPPPFCSTQAGLMFSTDIDGTLAQSFEENMFARLAAPPFACIAAPGRGMRALGLSCSRVVPGEGKVAAVKMSEAQHSSILERLIGRRALPPPSMQQSSLTSANKRNPSVLSRGGTGRLLALVGINTGFDSRPRRDLLRKTWMPHREHFDLLEQKLGIAIRFMIGHYRNANEGFDEKDWANGEGAEADGEGLRANQANANQANAEALRQMERSFEPTRQMVRALRQMQRELRANQANGEGAEADGEGLRADQANGEGTEADGEGASSQPGKCRKVGRQYASASGKEVIDGSLAGTLEEIEREIEEFGDIIRMDHQEDYNQLSTKTKLFFAQFSVQFDAEFYVKVDDDIYVNLDALAAQLETLRGKSNVYMGCMKSGQVINDRRYKWFEPEWWRLGDSGNKYFRHATGQIYVLSHSLASYISMHADILHKFANEDTSVGAWMLALDVDFIDERRMCCQECRQQSQYNMCIAVWQWKCNGVCSAEATMPAIDAQCASADSWRTFVPRTTKL</sequence>
<dbReference type="GO" id="GO:0000139">
    <property type="term" value="C:Golgi membrane"/>
    <property type="evidence" value="ECO:0007669"/>
    <property type="project" value="UniProtKB-SubCell"/>
</dbReference>
<dbReference type="GO" id="GO:0008378">
    <property type="term" value="F:galactosyltransferase activity"/>
    <property type="evidence" value="ECO:0007669"/>
    <property type="project" value="TreeGrafter"/>
</dbReference>
<keyword evidence="9" id="KW-0333">Golgi apparatus</keyword>
<evidence type="ECO:0000313" key="12">
    <source>
        <dbReference type="EMBL" id="KAK3276131.1"/>
    </source>
</evidence>
<evidence type="ECO:0000256" key="1">
    <source>
        <dbReference type="ARBA" id="ARBA00004323"/>
    </source>
</evidence>
<accession>A0AAE0GDJ3</accession>
<keyword evidence="13" id="KW-1185">Reference proteome</keyword>
<evidence type="ECO:0000256" key="9">
    <source>
        <dbReference type="ARBA" id="ARBA00023034"/>
    </source>
</evidence>
<evidence type="ECO:0000256" key="8">
    <source>
        <dbReference type="ARBA" id="ARBA00022989"/>
    </source>
</evidence>
<keyword evidence="4" id="KW-0328">Glycosyltransferase</keyword>
<dbReference type="AlphaFoldDB" id="A0AAE0GDJ3"/>
<evidence type="ECO:0000256" key="10">
    <source>
        <dbReference type="ARBA" id="ARBA00023136"/>
    </source>
</evidence>
<comment type="pathway">
    <text evidence="2">Protein modification; protein glycosylation.</text>
</comment>
<keyword evidence="7" id="KW-0735">Signal-anchor</keyword>
<evidence type="ECO:0000256" key="6">
    <source>
        <dbReference type="ARBA" id="ARBA00022692"/>
    </source>
</evidence>
<keyword evidence="6" id="KW-0812">Transmembrane</keyword>